<dbReference type="GO" id="GO:0016491">
    <property type="term" value="F:oxidoreductase activity"/>
    <property type="evidence" value="ECO:0007669"/>
    <property type="project" value="UniProtKB-KW"/>
</dbReference>
<dbReference type="Proteomes" id="UP000277007">
    <property type="component" value="Unassembled WGS sequence"/>
</dbReference>
<dbReference type="InterPro" id="IPR002347">
    <property type="entry name" value="SDR_fam"/>
</dbReference>
<comment type="caution">
    <text evidence="4">The sequence shown here is derived from an EMBL/GenBank/DDBJ whole genome shotgun (WGS) entry which is preliminary data.</text>
</comment>
<keyword evidence="2" id="KW-0560">Oxidoreductase</keyword>
<evidence type="ECO:0000313" key="5">
    <source>
        <dbReference type="Proteomes" id="UP000277007"/>
    </source>
</evidence>
<accession>A0A431VC67</accession>
<keyword evidence="5" id="KW-1185">Reference proteome</keyword>
<dbReference type="InterPro" id="IPR051122">
    <property type="entry name" value="SDR_DHRS6-like"/>
</dbReference>
<gene>
    <name evidence="4" type="ORF">EJ903_20800</name>
</gene>
<dbReference type="InterPro" id="IPR036291">
    <property type="entry name" value="NAD(P)-bd_dom_sf"/>
</dbReference>
<dbReference type="SUPFAM" id="SSF51735">
    <property type="entry name" value="NAD(P)-binding Rossmann-fold domains"/>
    <property type="match status" value="1"/>
</dbReference>
<dbReference type="Gene3D" id="3.40.50.720">
    <property type="entry name" value="NAD(P)-binding Rossmann-like Domain"/>
    <property type="match status" value="1"/>
</dbReference>
<name>A0A431VC67_9PROT</name>
<dbReference type="OrthoDB" id="9789398at2"/>
<organism evidence="4 5">
    <name type="scientific">Azospirillum griseum</name>
    <dbReference type="NCBI Taxonomy" id="2496639"/>
    <lineage>
        <taxon>Bacteria</taxon>
        <taxon>Pseudomonadati</taxon>
        <taxon>Pseudomonadota</taxon>
        <taxon>Alphaproteobacteria</taxon>
        <taxon>Rhodospirillales</taxon>
        <taxon>Azospirillaceae</taxon>
        <taxon>Azospirillum</taxon>
    </lineage>
</organism>
<sequence length="251" mass="26130">MPDQPTSGRLHGKTAIITAAAQGIGRATVDAFAREGARVWALDINAERLADLAGIPGVTTRTLDVRDSAAVAQTVASIGPVDLLFNCAGFVHNGTILECDDDAFDVSVDLNVKSMHRMIRAVLPGMLAKGGGSIVNMASVASSLKAVPNRYVYSLTKAAVIGLTKAVAADFIGRGIRCNVVCPGTVESPSLEDRLRAQGDYAQARAAFIARQPIGRLGKPEEIAELVVYLSSDAAGYTTGAVHVIDGGWAA</sequence>
<dbReference type="PRINTS" id="PR00080">
    <property type="entry name" value="SDRFAMILY"/>
</dbReference>
<proteinExistence type="inferred from homology"/>
<dbReference type="EMBL" id="RXMA01000025">
    <property type="protein sequence ID" value="RTR16437.1"/>
    <property type="molecule type" value="Genomic_DNA"/>
</dbReference>
<dbReference type="PANTHER" id="PTHR43477">
    <property type="entry name" value="DIHYDROANTICAPSIN 7-DEHYDROGENASE"/>
    <property type="match status" value="1"/>
</dbReference>
<comment type="similarity">
    <text evidence="1">Belongs to the short-chain dehydrogenases/reductases (SDR) family.</text>
</comment>
<evidence type="ECO:0000313" key="4">
    <source>
        <dbReference type="EMBL" id="RTR16437.1"/>
    </source>
</evidence>
<evidence type="ECO:0000256" key="3">
    <source>
        <dbReference type="ARBA" id="ARBA00023027"/>
    </source>
</evidence>
<keyword evidence="3" id="KW-0520">NAD</keyword>
<dbReference type="CDD" id="cd05368">
    <property type="entry name" value="DHRS6_like_SDR_c"/>
    <property type="match status" value="1"/>
</dbReference>
<dbReference type="RefSeq" id="WP_126619044.1">
    <property type="nucleotide sequence ID" value="NZ_JBHUCY010000078.1"/>
</dbReference>
<protein>
    <submittedName>
        <fullName evidence="4">SDR family oxidoreductase</fullName>
    </submittedName>
</protein>
<reference evidence="4 5" key="1">
    <citation type="submission" date="2018-12" db="EMBL/GenBank/DDBJ databases">
        <authorList>
            <person name="Yang Y."/>
        </authorList>
    </citation>
    <scope>NUCLEOTIDE SEQUENCE [LARGE SCALE GENOMIC DNA]</scope>
    <source>
        <strain evidence="4 5">L-25-5w-1</strain>
    </source>
</reference>
<dbReference type="FunFam" id="3.40.50.720:FF:000084">
    <property type="entry name" value="Short-chain dehydrogenase reductase"/>
    <property type="match status" value="1"/>
</dbReference>
<dbReference type="PANTHER" id="PTHR43477:SF4">
    <property type="entry name" value="DEHYDROGENASE_REDUCTASE SDR FAMILY MEMBER 6"/>
    <property type="match status" value="1"/>
</dbReference>
<dbReference type="AlphaFoldDB" id="A0A431VC67"/>
<dbReference type="PRINTS" id="PR00081">
    <property type="entry name" value="GDHRDH"/>
</dbReference>
<evidence type="ECO:0000256" key="2">
    <source>
        <dbReference type="ARBA" id="ARBA00023002"/>
    </source>
</evidence>
<dbReference type="Pfam" id="PF13561">
    <property type="entry name" value="adh_short_C2"/>
    <property type="match status" value="1"/>
</dbReference>
<evidence type="ECO:0000256" key="1">
    <source>
        <dbReference type="ARBA" id="ARBA00006484"/>
    </source>
</evidence>